<evidence type="ECO:0000256" key="4">
    <source>
        <dbReference type="ARBA" id="ARBA00022824"/>
    </source>
</evidence>
<dbReference type="InterPro" id="IPR005595">
    <property type="entry name" value="TRAP_alpha"/>
</dbReference>
<keyword evidence="3" id="KW-0732">Signal</keyword>
<evidence type="ECO:0000256" key="2">
    <source>
        <dbReference type="ARBA" id="ARBA00022692"/>
    </source>
</evidence>
<reference evidence="11" key="2">
    <citation type="submission" date="2023-06" db="EMBL/GenBank/DDBJ databases">
        <authorList>
            <person name="Kobayashi Y."/>
            <person name="Kayamori A."/>
            <person name="Aoki K."/>
            <person name="Shiwa Y."/>
            <person name="Fujita N."/>
            <person name="Sugita T."/>
            <person name="Iwasaki W."/>
            <person name="Tanaka N."/>
            <person name="Takashima M."/>
        </authorList>
    </citation>
    <scope>NUCLEOTIDE SEQUENCE</scope>
    <source>
        <strain evidence="11">HIS016</strain>
    </source>
</reference>
<dbReference type="EMBL" id="BTCM01000008">
    <property type="protein sequence ID" value="GMK59442.1"/>
    <property type="molecule type" value="Genomic_DNA"/>
</dbReference>
<evidence type="ECO:0000256" key="7">
    <source>
        <dbReference type="ARBA" id="ARBA00037565"/>
    </source>
</evidence>
<protein>
    <recommendedName>
        <fullName evidence="13">Translocon-associated protein subunit alpha</fullName>
    </recommendedName>
</protein>
<evidence type="ECO:0000313" key="12">
    <source>
        <dbReference type="Proteomes" id="UP001222932"/>
    </source>
</evidence>
<comment type="function">
    <text evidence="7">Is probably involved in a pathway contributing to genomic integrity.</text>
</comment>
<evidence type="ECO:0000256" key="1">
    <source>
        <dbReference type="ARBA" id="ARBA00004115"/>
    </source>
</evidence>
<dbReference type="Proteomes" id="UP001222932">
    <property type="component" value="Unassembled WGS sequence"/>
</dbReference>
<evidence type="ECO:0000256" key="9">
    <source>
        <dbReference type="SAM" id="MobiDB-lite"/>
    </source>
</evidence>
<dbReference type="PANTHER" id="PTHR12924:SF0">
    <property type="entry name" value="TRANSLOCON-ASSOCIATED PROTEIN SUBUNIT ALPHA"/>
    <property type="match status" value="1"/>
</dbReference>
<gene>
    <name evidence="11" type="ORF">CspeluHIS016_0800480</name>
</gene>
<evidence type="ECO:0000313" key="11">
    <source>
        <dbReference type="EMBL" id="GMK59442.1"/>
    </source>
</evidence>
<evidence type="ECO:0000256" key="5">
    <source>
        <dbReference type="ARBA" id="ARBA00022989"/>
    </source>
</evidence>
<dbReference type="AlphaFoldDB" id="A0AAD3TZV5"/>
<evidence type="ECO:0000256" key="8">
    <source>
        <dbReference type="ARBA" id="ARBA00038311"/>
    </source>
</evidence>
<reference evidence="11" key="1">
    <citation type="journal article" date="2023" name="BMC Genomics">
        <title>Chromosome-level genome assemblies of Cutaneotrichosporon spp. (Trichosporonales, Basidiomycota) reveal imbalanced evolution between nucleotide sequences and chromosome synteny.</title>
        <authorList>
            <person name="Kobayashi Y."/>
            <person name="Kayamori A."/>
            <person name="Aoki K."/>
            <person name="Shiwa Y."/>
            <person name="Matsutani M."/>
            <person name="Fujita N."/>
            <person name="Sugita T."/>
            <person name="Iwasaki W."/>
            <person name="Tanaka N."/>
            <person name="Takashima M."/>
        </authorList>
    </citation>
    <scope>NUCLEOTIDE SEQUENCE</scope>
    <source>
        <strain evidence="11">HIS016</strain>
    </source>
</reference>
<organism evidence="11 12">
    <name type="scientific">Cutaneotrichosporon spelunceum</name>
    <dbReference type="NCBI Taxonomy" id="1672016"/>
    <lineage>
        <taxon>Eukaryota</taxon>
        <taxon>Fungi</taxon>
        <taxon>Dikarya</taxon>
        <taxon>Basidiomycota</taxon>
        <taxon>Agaricomycotina</taxon>
        <taxon>Tremellomycetes</taxon>
        <taxon>Trichosporonales</taxon>
        <taxon>Trichosporonaceae</taxon>
        <taxon>Cutaneotrichosporon</taxon>
    </lineage>
</organism>
<keyword evidence="2 10" id="KW-0812">Transmembrane</keyword>
<keyword evidence="4" id="KW-0256">Endoplasmic reticulum</keyword>
<evidence type="ECO:0000256" key="10">
    <source>
        <dbReference type="SAM" id="Phobius"/>
    </source>
</evidence>
<feature type="region of interest" description="Disordered" evidence="9">
    <location>
        <begin position="181"/>
        <end position="231"/>
    </location>
</feature>
<dbReference type="Pfam" id="PF03896">
    <property type="entry name" value="TRAP_alpha"/>
    <property type="match status" value="1"/>
</dbReference>
<evidence type="ECO:0000256" key="6">
    <source>
        <dbReference type="ARBA" id="ARBA00023136"/>
    </source>
</evidence>
<proteinExistence type="inferred from homology"/>
<dbReference type="PANTHER" id="PTHR12924">
    <property type="entry name" value="TRANSLOCON-ASSOCIATED PROTEIN, ALPHA SUBUNIT"/>
    <property type="match status" value="1"/>
</dbReference>
<evidence type="ECO:0000256" key="3">
    <source>
        <dbReference type="ARBA" id="ARBA00022729"/>
    </source>
</evidence>
<accession>A0AAD3TZV5</accession>
<sequence length="231" mass="24785">MASNIVDAVSAQASFSESNPFGLVTNGEANPMVIQITNAGTNNFTLVSASASYHDTSKHWKLIKNATVAKFNLPVDAGANFTAPYNLNSELRSQEHGLTVWVDLKHGKDLHRVTAFNSTVSVVEPATSLFDPQVILMYLIIGAALLGAGYFAFTMYSDQPKKRKGARKHAKAAVAVVEGSISDSTKGTYDEDWIPAEHKRRAKGDGATSGGEATSGAESGPEKTRRRRAKK</sequence>
<keyword evidence="6 10" id="KW-0472">Membrane</keyword>
<keyword evidence="5 10" id="KW-1133">Transmembrane helix</keyword>
<dbReference type="GO" id="GO:0005789">
    <property type="term" value="C:endoplasmic reticulum membrane"/>
    <property type="evidence" value="ECO:0007669"/>
    <property type="project" value="UniProtKB-SubCell"/>
</dbReference>
<feature type="compositionally biased region" description="Low complexity" evidence="9">
    <location>
        <begin position="210"/>
        <end position="219"/>
    </location>
</feature>
<comment type="caution">
    <text evidence="11">The sequence shown here is derived from an EMBL/GenBank/DDBJ whole genome shotgun (WGS) entry which is preliminary data.</text>
</comment>
<name>A0AAD3TZV5_9TREE</name>
<evidence type="ECO:0008006" key="13">
    <source>
        <dbReference type="Google" id="ProtNLM"/>
    </source>
</evidence>
<comment type="subcellular location">
    <subcellularLocation>
        <location evidence="1">Endoplasmic reticulum membrane</location>
        <topology evidence="1">Single-pass type I membrane protein</topology>
    </subcellularLocation>
</comment>
<feature type="transmembrane region" description="Helical" evidence="10">
    <location>
        <begin position="135"/>
        <end position="157"/>
    </location>
</feature>
<comment type="similarity">
    <text evidence="8">Belongs to the IRC22 family.</text>
</comment>
<keyword evidence="12" id="KW-1185">Reference proteome</keyword>